<comment type="caution">
    <text evidence="2">The sequence shown here is derived from an EMBL/GenBank/DDBJ whole genome shotgun (WGS) entry which is preliminary data.</text>
</comment>
<reference evidence="3" key="1">
    <citation type="journal article" date="2019" name="Int. J. Syst. Evol. Microbiol.">
        <title>The Global Catalogue of Microorganisms (GCM) 10K type strain sequencing project: providing services to taxonomists for standard genome sequencing and annotation.</title>
        <authorList>
            <consortium name="The Broad Institute Genomics Platform"/>
            <consortium name="The Broad Institute Genome Sequencing Center for Infectious Disease"/>
            <person name="Wu L."/>
            <person name="Ma J."/>
        </authorList>
    </citation>
    <scope>NUCLEOTIDE SEQUENCE [LARGE SCALE GENOMIC DNA]</scope>
    <source>
        <strain evidence="3">KCTC 52368</strain>
    </source>
</reference>
<dbReference type="InterPro" id="IPR037401">
    <property type="entry name" value="SnoaL-like"/>
</dbReference>
<proteinExistence type="predicted"/>
<keyword evidence="3" id="KW-1185">Reference proteome</keyword>
<gene>
    <name evidence="2" type="ORF">ACFSQJ_04455</name>
</gene>
<evidence type="ECO:0000259" key="1">
    <source>
        <dbReference type="Pfam" id="PF12680"/>
    </source>
</evidence>
<feature type="domain" description="SnoaL-like" evidence="1">
    <location>
        <begin position="22"/>
        <end position="104"/>
    </location>
</feature>
<protein>
    <submittedName>
        <fullName evidence="2">YybH family protein</fullName>
    </submittedName>
</protein>
<dbReference type="Proteomes" id="UP001597526">
    <property type="component" value="Unassembled WGS sequence"/>
</dbReference>
<dbReference type="Gene3D" id="3.10.450.50">
    <property type="match status" value="1"/>
</dbReference>
<evidence type="ECO:0000313" key="2">
    <source>
        <dbReference type="EMBL" id="MFD2586166.1"/>
    </source>
</evidence>
<evidence type="ECO:0000313" key="3">
    <source>
        <dbReference type="Proteomes" id="UP001597526"/>
    </source>
</evidence>
<dbReference type="SUPFAM" id="SSF54427">
    <property type="entry name" value="NTF2-like"/>
    <property type="match status" value="1"/>
</dbReference>
<dbReference type="EMBL" id="JBHULB010000007">
    <property type="protein sequence ID" value="MFD2586166.1"/>
    <property type="molecule type" value="Genomic_DNA"/>
</dbReference>
<dbReference type="InterPro" id="IPR032710">
    <property type="entry name" value="NTF2-like_dom_sf"/>
</dbReference>
<accession>A0ABW5MT26</accession>
<dbReference type="RefSeq" id="WP_377765859.1">
    <property type="nucleotide sequence ID" value="NZ_JBHULB010000007.1"/>
</dbReference>
<dbReference type="Pfam" id="PF12680">
    <property type="entry name" value="SnoaL_2"/>
    <property type="match status" value="1"/>
</dbReference>
<name>A0ABW5MT26_9FLAO</name>
<organism evidence="2 3">
    <name type="scientific">Croceitalea marina</name>
    <dbReference type="NCBI Taxonomy" id="1775166"/>
    <lineage>
        <taxon>Bacteria</taxon>
        <taxon>Pseudomonadati</taxon>
        <taxon>Bacteroidota</taxon>
        <taxon>Flavobacteriia</taxon>
        <taxon>Flavobacteriales</taxon>
        <taxon>Flavobacteriaceae</taxon>
        <taxon>Croceitalea</taxon>
    </lineage>
</organism>
<sequence>MGETQSHSAQNHPVRALFLSSIDKFNKGNLNAFLENFSPDIKMYGTDGTYFGQDALRKRFEVVFQQFPNMQMDIPQLDVEILSEDVVLVNFEWKLYPMGQGPAFYGIGSGIYKHTEDGWMEILEVETTTNVDDELKR</sequence>